<feature type="region of interest" description="Disordered" evidence="8">
    <location>
        <begin position="41"/>
        <end position="69"/>
    </location>
</feature>
<protein>
    <submittedName>
        <fullName evidence="13">Uncharacterized protein</fullName>
    </submittedName>
</protein>
<feature type="domain" description="YDG" evidence="12">
    <location>
        <begin position="245"/>
        <end position="387"/>
    </location>
</feature>
<dbReference type="PROSITE" id="PS50280">
    <property type="entry name" value="SET"/>
    <property type="match status" value="2"/>
</dbReference>
<keyword evidence="6 7" id="KW-0539">Nucleus</keyword>
<feature type="compositionally biased region" description="Basic residues" evidence="8">
    <location>
        <begin position="793"/>
        <end position="805"/>
    </location>
</feature>
<feature type="region of interest" description="Disordered" evidence="8">
    <location>
        <begin position="593"/>
        <end position="613"/>
    </location>
</feature>
<evidence type="ECO:0000256" key="5">
    <source>
        <dbReference type="ARBA" id="ARBA00022691"/>
    </source>
</evidence>
<feature type="region of interest" description="Disordered" evidence="8">
    <location>
        <begin position="1"/>
        <end position="21"/>
    </location>
</feature>
<reference evidence="13 14" key="1">
    <citation type="journal article" date="2019" name="Sci. Rep.">
        <title>A high-quality genome of Eragrostis curvula grass provides insights into Poaceae evolution and supports new strategies to enhance forage quality.</title>
        <authorList>
            <person name="Carballo J."/>
            <person name="Santos B.A.C.M."/>
            <person name="Zappacosta D."/>
            <person name="Garbus I."/>
            <person name="Selva J.P."/>
            <person name="Gallo C.A."/>
            <person name="Diaz A."/>
            <person name="Albertini E."/>
            <person name="Caccamo M."/>
            <person name="Echenique V."/>
        </authorList>
    </citation>
    <scope>NUCLEOTIDE SEQUENCE [LARGE SCALE GENOMIC DNA]</scope>
    <source>
        <strain evidence="14">cv. Victoria</strain>
        <tissue evidence="13">Leaf</tissue>
    </source>
</reference>
<dbReference type="InterPro" id="IPR036987">
    <property type="entry name" value="SRA-YDG_sf"/>
</dbReference>
<dbReference type="OrthoDB" id="5792673at2759"/>
<evidence type="ECO:0000259" key="10">
    <source>
        <dbReference type="PROSITE" id="PS50867"/>
    </source>
</evidence>
<dbReference type="GO" id="GO:0008270">
    <property type="term" value="F:zinc ion binding"/>
    <property type="evidence" value="ECO:0007669"/>
    <property type="project" value="InterPro"/>
</dbReference>
<keyword evidence="2" id="KW-0158">Chromosome</keyword>
<feature type="domain" description="SET" evidence="9">
    <location>
        <begin position="1155"/>
        <end position="1296"/>
    </location>
</feature>
<dbReference type="GO" id="GO:0005634">
    <property type="term" value="C:nucleus"/>
    <property type="evidence" value="ECO:0007669"/>
    <property type="project" value="UniProtKB-SubCell"/>
</dbReference>
<dbReference type="InterPro" id="IPR046341">
    <property type="entry name" value="SET_dom_sf"/>
</dbReference>
<keyword evidence="3" id="KW-0489">Methyltransferase</keyword>
<evidence type="ECO:0000259" key="12">
    <source>
        <dbReference type="PROSITE" id="PS51015"/>
    </source>
</evidence>
<dbReference type="Gramene" id="TVU43327">
    <property type="protein sequence ID" value="TVU43327"/>
    <property type="gene ID" value="EJB05_09787"/>
</dbReference>
<evidence type="ECO:0000256" key="4">
    <source>
        <dbReference type="ARBA" id="ARBA00022679"/>
    </source>
</evidence>
<keyword evidence="4" id="KW-0808">Transferase</keyword>
<dbReference type="Proteomes" id="UP000324897">
    <property type="component" value="Unassembled WGS sequence"/>
</dbReference>
<comment type="subcellular location">
    <subcellularLocation>
        <location evidence="1">Chromosome</location>
    </subcellularLocation>
    <subcellularLocation>
        <location evidence="7">Nucleus</location>
    </subcellularLocation>
</comment>
<dbReference type="SMART" id="SM00317">
    <property type="entry name" value="SET"/>
    <property type="match status" value="2"/>
</dbReference>
<dbReference type="InterPro" id="IPR007728">
    <property type="entry name" value="Pre-SET_dom"/>
</dbReference>
<evidence type="ECO:0000259" key="9">
    <source>
        <dbReference type="PROSITE" id="PS50280"/>
    </source>
</evidence>
<evidence type="ECO:0000256" key="8">
    <source>
        <dbReference type="SAM" id="MobiDB-lite"/>
    </source>
</evidence>
<dbReference type="GO" id="GO:0003690">
    <property type="term" value="F:double-stranded DNA binding"/>
    <property type="evidence" value="ECO:0007669"/>
    <property type="project" value="TreeGrafter"/>
</dbReference>
<evidence type="ECO:0000256" key="1">
    <source>
        <dbReference type="ARBA" id="ARBA00004286"/>
    </source>
</evidence>
<feature type="domain" description="Post-SET" evidence="11">
    <location>
        <begin position="1310"/>
        <end position="1326"/>
    </location>
</feature>
<feature type="domain" description="YDG" evidence="12">
    <location>
        <begin position="879"/>
        <end position="1023"/>
    </location>
</feature>
<dbReference type="GO" id="GO:0005694">
    <property type="term" value="C:chromosome"/>
    <property type="evidence" value="ECO:0007669"/>
    <property type="project" value="UniProtKB-SubCell"/>
</dbReference>
<feature type="domain" description="Pre-SET" evidence="10">
    <location>
        <begin position="1093"/>
        <end position="1152"/>
    </location>
</feature>
<comment type="caution">
    <text evidence="13">The sequence shown here is derived from an EMBL/GenBank/DDBJ whole genome shotgun (WGS) entry which is preliminary data.</text>
</comment>
<dbReference type="PROSITE" id="PS50868">
    <property type="entry name" value="POST_SET"/>
    <property type="match status" value="1"/>
</dbReference>
<feature type="domain" description="Pre-SET" evidence="10">
    <location>
        <begin position="397"/>
        <end position="457"/>
    </location>
</feature>
<dbReference type="Pfam" id="PF05033">
    <property type="entry name" value="Pre-SET"/>
    <property type="match status" value="2"/>
</dbReference>
<dbReference type="Gene3D" id="2.30.280.10">
    <property type="entry name" value="SRA-YDG"/>
    <property type="match status" value="2"/>
</dbReference>
<evidence type="ECO:0000313" key="14">
    <source>
        <dbReference type="Proteomes" id="UP000324897"/>
    </source>
</evidence>
<dbReference type="PROSITE" id="PS51015">
    <property type="entry name" value="YDG"/>
    <property type="match status" value="2"/>
</dbReference>
<evidence type="ECO:0000256" key="7">
    <source>
        <dbReference type="PROSITE-ProRule" id="PRU00358"/>
    </source>
</evidence>
<dbReference type="SUPFAM" id="SSF88697">
    <property type="entry name" value="PUA domain-like"/>
    <property type="match status" value="2"/>
</dbReference>
<keyword evidence="5" id="KW-0949">S-adenosyl-L-methionine</keyword>
<dbReference type="SUPFAM" id="SSF82199">
    <property type="entry name" value="SET domain"/>
    <property type="match status" value="2"/>
</dbReference>
<dbReference type="Gene3D" id="2.170.270.10">
    <property type="entry name" value="SET domain"/>
    <property type="match status" value="3"/>
</dbReference>
<feature type="compositionally biased region" description="Polar residues" evidence="8">
    <location>
        <begin position="12"/>
        <end position="21"/>
    </location>
</feature>
<dbReference type="InterPro" id="IPR051357">
    <property type="entry name" value="H3K9_HMTase_SUVAR3-9"/>
</dbReference>
<dbReference type="Pfam" id="PF02182">
    <property type="entry name" value="SAD_SRA"/>
    <property type="match status" value="2"/>
</dbReference>
<dbReference type="InterPro" id="IPR001214">
    <property type="entry name" value="SET_dom"/>
</dbReference>
<accession>A0A5J9W5W6</accession>
<feature type="region of interest" description="Disordered" evidence="8">
    <location>
        <begin position="694"/>
        <end position="811"/>
    </location>
</feature>
<evidence type="ECO:0000313" key="13">
    <source>
        <dbReference type="EMBL" id="TVU43327.1"/>
    </source>
</evidence>
<evidence type="ECO:0000259" key="11">
    <source>
        <dbReference type="PROSITE" id="PS50868"/>
    </source>
</evidence>
<sequence>NSLCGNAAADEGNSSLPKGQVSNLIYHSDDEGLENNAAAAEPVGAAHPSNSQGFQLDGAADKSNPAGDGYHKRCERQHPWSLIKGSNVFLLLGHVPLESKLRLLGSVQSKLQLGSMAATGDLKFEGAGKAVKQSMDIGTPVRVIHAIQSQPGDNTAWSTMSYIYGRLYLVDKLYIEKAVTNCRIPLVTDVRTTLQEFRIIYTKLLEEAYTKLNEEGWHGPMPGIAAFKTYKERFSVDRGNQRYVGSVPGVPISTIFNSIMELSIVGIHREVFSHVDHIDKKDGTRLAVSIVSYAQCFASDNNLDLLLHRGSMAARDGLKIEGADMAVKQRQKHIDIYDVLRTRSTEPYDGIVVGDISGGTEKMPISAINTISNEYPMALLYMSQIQYPLKYQPDPPSGCDCVGGCSISKNCACAAKNGGMLPFSPMGLLGEDKPLIYECGPSCRCPPTCCNRVSQHGMKIRLQVFKTKSMGWGVRCLDFIPSGSFNDPTEDGEIVFTLDAVNRGNFARFINHSCGPNLFAQNVLYDHDDKRMPHIMFFSGEDIPPLKELSYDYNYLEGTWGLGEVFTIVVFYPVADKCILWVPQLRSHNLLRPSHKVTNPDAPITDRPPPPQPGDLATMQRVLLTPSGARRCKVVVPWRFGYVTSQTQEASRLTAAGGVLSGSFSGGVGIGGDSNLGGNAAADEGLENKAAATDGTEAVEADQASNNSQGSGLDGAVGKGNSAGKDFISEVSSSTDNASMATDGSKQQCVPAAAARTRLSGVKTSAKHPPRVKASAGRKRPSVEVQKETGPMPKKRKTTKKRKNNKNGQCQAVPNRRIPMVTDVMTALKEFRIIYKKLLEEEEAKWRAGGRNGLIRPHVAAFNIYKERYWAKCNNGYVGSIRGARIGTVFNSSMELSIVGIHRPLLPSVDYIVKKDGTHVAVSLLSYTTPSASNNNLDLLLYMGAVAAAGDQKIEGTDLALKHSMDSGTPVRVIHAVLNEPGDNISQSQQLISYVYGGLYLVEKLCIEKVSEGQCVSTFQLRRMARQKRIDIYDVLKTRSTKPFDGIFVGDISGGLEKMPISAINTISNEYPMELLYKTQLQYPLKYQPGPPSGCDCVGGCSLSKKCACAEKNGGMFPFSRMGLLEDRPLIYECGPSCKCPPTCRNRVSQHGMKFRLQVIKTKSMGWGVRCLDFIPSGSFVCEYIGELLEDQEAQERMSDEYLFATGNNYYDVPRWEDLCKQIPSLQNGRSKDGEIVFTFDAVNQGNFARFINHSCSPNLFPQYVLYDHDDKRMPRIMFFAGEDIPPLKELSYDYNYAENAVHDAEGNLKTKKCFCGSVECRGRLY</sequence>
<feature type="compositionally biased region" description="Polar residues" evidence="8">
    <location>
        <begin position="730"/>
        <end position="748"/>
    </location>
</feature>
<dbReference type="InterPro" id="IPR003105">
    <property type="entry name" value="SRA_YDG"/>
</dbReference>
<dbReference type="SMART" id="SM00466">
    <property type="entry name" value="SRA"/>
    <property type="match status" value="1"/>
</dbReference>
<evidence type="ECO:0000256" key="6">
    <source>
        <dbReference type="ARBA" id="ARBA00023242"/>
    </source>
</evidence>
<feature type="non-terminal residue" evidence="13">
    <location>
        <position position="1"/>
    </location>
</feature>
<dbReference type="InterPro" id="IPR015947">
    <property type="entry name" value="PUA-like_sf"/>
</dbReference>
<dbReference type="PANTHER" id="PTHR45660">
    <property type="entry name" value="HISTONE-LYSINE N-METHYLTRANSFERASE SETMAR"/>
    <property type="match status" value="1"/>
</dbReference>
<dbReference type="FunFam" id="2.170.270.10:FF:000051">
    <property type="entry name" value="Histone-lysine N-methyltransferase, H3 lysine-9 specific SUVH6"/>
    <property type="match status" value="1"/>
</dbReference>
<proteinExistence type="predicted"/>
<gene>
    <name evidence="13" type="ORF">EJB05_09787</name>
</gene>
<evidence type="ECO:0000256" key="2">
    <source>
        <dbReference type="ARBA" id="ARBA00022454"/>
    </source>
</evidence>
<dbReference type="GO" id="GO:0042054">
    <property type="term" value="F:histone methyltransferase activity"/>
    <property type="evidence" value="ECO:0007669"/>
    <property type="project" value="InterPro"/>
</dbReference>
<dbReference type="SMART" id="SM00508">
    <property type="entry name" value="PostSET"/>
    <property type="match status" value="1"/>
</dbReference>
<dbReference type="EMBL" id="RWGY01000005">
    <property type="protein sequence ID" value="TVU43327.1"/>
    <property type="molecule type" value="Genomic_DNA"/>
</dbReference>
<dbReference type="PROSITE" id="PS50867">
    <property type="entry name" value="PRE_SET"/>
    <property type="match status" value="2"/>
</dbReference>
<dbReference type="PANTHER" id="PTHR45660:SF35">
    <property type="entry name" value="SET DOMAIN-CONTAINING PROTEIN"/>
    <property type="match status" value="1"/>
</dbReference>
<evidence type="ECO:0000256" key="3">
    <source>
        <dbReference type="ARBA" id="ARBA00022603"/>
    </source>
</evidence>
<organism evidence="13 14">
    <name type="scientific">Eragrostis curvula</name>
    <name type="common">weeping love grass</name>
    <dbReference type="NCBI Taxonomy" id="38414"/>
    <lineage>
        <taxon>Eukaryota</taxon>
        <taxon>Viridiplantae</taxon>
        <taxon>Streptophyta</taxon>
        <taxon>Embryophyta</taxon>
        <taxon>Tracheophyta</taxon>
        <taxon>Spermatophyta</taxon>
        <taxon>Magnoliopsida</taxon>
        <taxon>Liliopsida</taxon>
        <taxon>Poales</taxon>
        <taxon>Poaceae</taxon>
        <taxon>PACMAD clade</taxon>
        <taxon>Chloridoideae</taxon>
        <taxon>Eragrostideae</taxon>
        <taxon>Eragrostidinae</taxon>
        <taxon>Eragrostis</taxon>
    </lineage>
</organism>
<dbReference type="GO" id="GO:0032259">
    <property type="term" value="P:methylation"/>
    <property type="evidence" value="ECO:0007669"/>
    <property type="project" value="UniProtKB-KW"/>
</dbReference>
<feature type="domain" description="SET" evidence="9">
    <location>
        <begin position="460"/>
        <end position="554"/>
    </location>
</feature>
<name>A0A5J9W5W6_9POAL</name>
<dbReference type="InterPro" id="IPR003616">
    <property type="entry name" value="Post-SET_dom"/>
</dbReference>
<keyword evidence="14" id="KW-1185">Reference proteome</keyword>
<dbReference type="Pfam" id="PF00856">
    <property type="entry name" value="SET"/>
    <property type="match status" value="2"/>
</dbReference>
<feature type="compositionally biased region" description="Basic residues" evidence="8">
    <location>
        <begin position="765"/>
        <end position="780"/>
    </location>
</feature>
<dbReference type="SMART" id="SM00468">
    <property type="entry name" value="PreSET"/>
    <property type="match status" value="2"/>
</dbReference>